<keyword evidence="9" id="KW-1185">Reference proteome</keyword>
<dbReference type="PANTHER" id="PTHR34368">
    <property type="entry name" value="OS01G0962200 PROTEIN"/>
    <property type="match status" value="1"/>
</dbReference>
<feature type="transmembrane region" description="Helical" evidence="7">
    <location>
        <begin position="189"/>
        <end position="208"/>
    </location>
</feature>
<dbReference type="EMBL" id="JAAALK010000288">
    <property type="protein sequence ID" value="KAG8053862.1"/>
    <property type="molecule type" value="Genomic_DNA"/>
</dbReference>
<evidence type="ECO:0000313" key="9">
    <source>
        <dbReference type="Proteomes" id="UP000729402"/>
    </source>
</evidence>
<feature type="transmembrane region" description="Helical" evidence="7">
    <location>
        <begin position="20"/>
        <end position="38"/>
    </location>
</feature>
<evidence type="ECO:0000256" key="6">
    <source>
        <dbReference type="ARBA" id="ARBA00023136"/>
    </source>
</evidence>
<keyword evidence="3 7" id="KW-0812">Transmembrane</keyword>
<evidence type="ECO:0000256" key="3">
    <source>
        <dbReference type="ARBA" id="ARBA00022692"/>
    </source>
</evidence>
<proteinExistence type="inferred from homology"/>
<keyword evidence="4" id="KW-0378">Hydrolase</keyword>
<dbReference type="GO" id="GO:0016020">
    <property type="term" value="C:membrane"/>
    <property type="evidence" value="ECO:0007669"/>
    <property type="project" value="UniProtKB-SubCell"/>
</dbReference>
<comment type="subcellular location">
    <subcellularLocation>
        <location evidence="1">Membrane</location>
        <topology evidence="1">Multi-pass membrane protein</topology>
    </subcellularLocation>
</comment>
<reference evidence="8" key="1">
    <citation type="journal article" date="2021" name="bioRxiv">
        <title>Whole Genome Assembly and Annotation of Northern Wild Rice, Zizania palustris L., Supports a Whole Genome Duplication in the Zizania Genus.</title>
        <authorList>
            <person name="Haas M."/>
            <person name="Kono T."/>
            <person name="Macchietto M."/>
            <person name="Millas R."/>
            <person name="McGilp L."/>
            <person name="Shao M."/>
            <person name="Duquette J."/>
            <person name="Hirsch C.N."/>
            <person name="Kimball J."/>
        </authorList>
    </citation>
    <scope>NUCLEOTIDE SEQUENCE</scope>
    <source>
        <tissue evidence="8">Fresh leaf tissue</tissue>
    </source>
</reference>
<name>A0A8J5RQA3_ZIZPA</name>
<feature type="transmembrane region" description="Helical" evidence="7">
    <location>
        <begin position="75"/>
        <end position="94"/>
    </location>
</feature>
<dbReference type="Pfam" id="PF05875">
    <property type="entry name" value="Ceramidase"/>
    <property type="match status" value="1"/>
</dbReference>
<dbReference type="Proteomes" id="UP000729402">
    <property type="component" value="Unassembled WGS sequence"/>
</dbReference>
<feature type="transmembrane region" description="Helical" evidence="7">
    <location>
        <begin position="167"/>
        <end position="183"/>
    </location>
</feature>
<evidence type="ECO:0000256" key="4">
    <source>
        <dbReference type="ARBA" id="ARBA00022801"/>
    </source>
</evidence>
<protein>
    <recommendedName>
        <fullName evidence="10">Ceramidase</fullName>
    </recommendedName>
</protein>
<accession>A0A8J5RQA3</accession>
<evidence type="ECO:0000256" key="1">
    <source>
        <dbReference type="ARBA" id="ARBA00004141"/>
    </source>
</evidence>
<feature type="transmembrane region" description="Helical" evidence="7">
    <location>
        <begin position="139"/>
        <end position="155"/>
    </location>
</feature>
<dbReference type="InterPro" id="IPR008901">
    <property type="entry name" value="ACER"/>
</dbReference>
<comment type="similarity">
    <text evidence="2">Belongs to the alkaline ceramidase family.</text>
</comment>
<dbReference type="PANTHER" id="PTHR34368:SF1">
    <property type="entry name" value="OS01G0962200 PROTEIN"/>
    <property type="match status" value="1"/>
</dbReference>
<evidence type="ECO:0000313" key="8">
    <source>
        <dbReference type="EMBL" id="KAG8053862.1"/>
    </source>
</evidence>
<keyword evidence="5 7" id="KW-1133">Transmembrane helix</keyword>
<evidence type="ECO:0000256" key="7">
    <source>
        <dbReference type="SAM" id="Phobius"/>
    </source>
</evidence>
<evidence type="ECO:0008006" key="10">
    <source>
        <dbReference type="Google" id="ProtNLM"/>
    </source>
</evidence>
<keyword evidence="6 7" id="KW-0472">Membrane</keyword>
<dbReference type="AlphaFoldDB" id="A0A8J5RQA3"/>
<reference evidence="8" key="2">
    <citation type="submission" date="2021-02" db="EMBL/GenBank/DDBJ databases">
        <authorList>
            <person name="Kimball J.A."/>
            <person name="Haas M.W."/>
            <person name="Macchietto M."/>
            <person name="Kono T."/>
            <person name="Duquette J."/>
            <person name="Shao M."/>
        </authorList>
    </citation>
    <scope>NUCLEOTIDE SEQUENCE</scope>
    <source>
        <tissue evidence="8">Fresh leaf tissue</tissue>
    </source>
</reference>
<organism evidence="8 9">
    <name type="scientific">Zizania palustris</name>
    <name type="common">Northern wild rice</name>
    <dbReference type="NCBI Taxonomy" id="103762"/>
    <lineage>
        <taxon>Eukaryota</taxon>
        <taxon>Viridiplantae</taxon>
        <taxon>Streptophyta</taxon>
        <taxon>Embryophyta</taxon>
        <taxon>Tracheophyta</taxon>
        <taxon>Spermatophyta</taxon>
        <taxon>Magnoliopsida</taxon>
        <taxon>Liliopsida</taxon>
        <taxon>Poales</taxon>
        <taxon>Poaceae</taxon>
        <taxon>BOP clade</taxon>
        <taxon>Oryzoideae</taxon>
        <taxon>Oryzeae</taxon>
        <taxon>Zizaniinae</taxon>
        <taxon>Zizania</taxon>
    </lineage>
</organism>
<comment type="caution">
    <text evidence="8">The sequence shown here is derived from an EMBL/GenBank/DDBJ whole genome shotgun (WGS) entry which is preliminary data.</text>
</comment>
<evidence type="ECO:0000256" key="2">
    <source>
        <dbReference type="ARBA" id="ARBA00009780"/>
    </source>
</evidence>
<gene>
    <name evidence="8" type="ORF">GUJ93_ZPchr0001g33185</name>
</gene>
<dbReference type="GO" id="GO:0006672">
    <property type="term" value="P:ceramide metabolic process"/>
    <property type="evidence" value="ECO:0007669"/>
    <property type="project" value="InterPro"/>
</dbReference>
<feature type="transmembrane region" description="Helical" evidence="7">
    <location>
        <begin position="106"/>
        <end position="127"/>
    </location>
</feature>
<evidence type="ECO:0000256" key="5">
    <source>
        <dbReference type="ARBA" id="ARBA00022989"/>
    </source>
</evidence>
<dbReference type="OrthoDB" id="5562961at2759"/>
<sequence length="229" mass="26210">MQRLRQRAAAMDRSRKKWVAWAVAVAIFVVLMLVTPAIPQNEDYHNFADQRRLFSRIMWIFNPFCFAGIPNTLDVISNIPFFFVGVVGLILCHYKNYFRLNSQGELWSWTLFFVGVTAVAFGSSYYHLNPNDATLVWDRLPMTIAFTSIMAIFIIERVDDRTGTKSLAPLVVAGALSIMYWRFFDDLRLYAVIQFVPCIAIPVMAIVIPPCIHIQPTGCGQLDFTSWLK</sequence>
<dbReference type="GO" id="GO:0016811">
    <property type="term" value="F:hydrolase activity, acting on carbon-nitrogen (but not peptide) bonds, in linear amides"/>
    <property type="evidence" value="ECO:0007669"/>
    <property type="project" value="InterPro"/>
</dbReference>